<dbReference type="Pfam" id="PF02589">
    <property type="entry name" value="LUD_dom"/>
    <property type="match status" value="1"/>
</dbReference>
<feature type="domain" description="LUD" evidence="1">
    <location>
        <begin position="54"/>
        <end position="212"/>
    </location>
</feature>
<dbReference type="PANTHER" id="PTHR43682">
    <property type="entry name" value="LACTATE UTILIZATION PROTEIN C"/>
    <property type="match status" value="1"/>
</dbReference>
<sequence length="216" mass="24305">MSQSQNKQSNNDRERILNRLRSAKNINDGSISARDRSVRVFPQPENLLATFKDELSKIKGKAIEFSGSEELILVVQQMVEERQWKYLFTRDPYLFNLFNDKINTSSNEDDFEHMEAGITTCEYLISRTGSVVVSSIQPSGRLMNIFPPVHLVVAKASQLVPFIEEAIQGMKERYEGALPSQMTIITGASRTADIEKTLVMGAHGPKELIVLIDIDA</sequence>
<keyword evidence="3" id="KW-1185">Reference proteome</keyword>
<reference evidence="2 3" key="1">
    <citation type="journal article" date="2015" name="Int. J. Syst. Evol. Microbiol.">
        <title>Carboxylicivirga linearis sp. nov., isolated from a sea cucumber culture pond.</title>
        <authorList>
            <person name="Wang F.Q."/>
            <person name="Zhou Y.X."/>
            <person name="Lin X.Z."/>
            <person name="Chen G.J."/>
            <person name="Du Z.J."/>
        </authorList>
    </citation>
    <scope>NUCLEOTIDE SEQUENCE [LARGE SCALE GENOMIC DNA]</scope>
    <source>
        <strain evidence="2 3">FB218</strain>
    </source>
</reference>
<protein>
    <submittedName>
        <fullName evidence="2">Lactate utilization protein</fullName>
    </submittedName>
</protein>
<proteinExistence type="predicted"/>
<dbReference type="RefSeq" id="WP_212212436.1">
    <property type="nucleotide sequence ID" value="NZ_JAGUCO010000001.1"/>
</dbReference>
<evidence type="ECO:0000313" key="3">
    <source>
        <dbReference type="Proteomes" id="UP000708576"/>
    </source>
</evidence>
<dbReference type="InterPro" id="IPR003741">
    <property type="entry name" value="LUD_dom"/>
</dbReference>
<comment type="caution">
    <text evidence="2">The sequence shown here is derived from an EMBL/GenBank/DDBJ whole genome shotgun (WGS) entry which is preliminary data.</text>
</comment>
<name>A0ABS5JPU4_9BACT</name>
<dbReference type="Proteomes" id="UP000708576">
    <property type="component" value="Unassembled WGS sequence"/>
</dbReference>
<evidence type="ECO:0000313" key="2">
    <source>
        <dbReference type="EMBL" id="MBS2096885.1"/>
    </source>
</evidence>
<accession>A0ABS5JPU4</accession>
<dbReference type="SUPFAM" id="SSF100950">
    <property type="entry name" value="NagB/RpiA/CoA transferase-like"/>
    <property type="match status" value="1"/>
</dbReference>
<dbReference type="InterPro" id="IPR024185">
    <property type="entry name" value="FTHF_cligase-like_sf"/>
</dbReference>
<dbReference type="InterPro" id="IPR037171">
    <property type="entry name" value="NagB/RpiA_transferase-like"/>
</dbReference>
<gene>
    <name evidence="2" type="ORF">KEM10_01265</name>
</gene>
<organism evidence="2 3">
    <name type="scientific">Carboxylicivirga linearis</name>
    <dbReference type="NCBI Taxonomy" id="1628157"/>
    <lineage>
        <taxon>Bacteria</taxon>
        <taxon>Pseudomonadati</taxon>
        <taxon>Bacteroidota</taxon>
        <taxon>Bacteroidia</taxon>
        <taxon>Marinilabiliales</taxon>
        <taxon>Marinilabiliaceae</taxon>
        <taxon>Carboxylicivirga</taxon>
    </lineage>
</organism>
<dbReference type="PANTHER" id="PTHR43682:SF1">
    <property type="entry name" value="LACTATE UTILIZATION PROTEIN C"/>
    <property type="match status" value="1"/>
</dbReference>
<dbReference type="EMBL" id="JAGUCO010000001">
    <property type="protein sequence ID" value="MBS2096885.1"/>
    <property type="molecule type" value="Genomic_DNA"/>
</dbReference>
<evidence type="ECO:0000259" key="1">
    <source>
        <dbReference type="Pfam" id="PF02589"/>
    </source>
</evidence>
<dbReference type="Gene3D" id="3.40.50.10420">
    <property type="entry name" value="NagB/RpiA/CoA transferase-like"/>
    <property type="match status" value="1"/>
</dbReference>